<organism evidence="2">
    <name type="scientific">Dimocarpus longan</name>
    <dbReference type="NCBI Taxonomy" id="128017"/>
    <lineage>
        <taxon>Eukaryota</taxon>
        <taxon>Viridiplantae</taxon>
        <taxon>Streptophyta</taxon>
        <taxon>Embryophyta</taxon>
        <taxon>Tracheophyta</taxon>
        <taxon>Spermatophyta</taxon>
        <taxon>Magnoliopsida</taxon>
        <taxon>eudicotyledons</taxon>
        <taxon>Gunneridae</taxon>
        <taxon>Pentapetalae</taxon>
        <taxon>rosids</taxon>
        <taxon>malvids</taxon>
        <taxon>Sapindales</taxon>
        <taxon>Sapindaceae</taxon>
        <taxon>Dimocarpus</taxon>
    </lineage>
</organism>
<dbReference type="CDD" id="cd22162">
    <property type="entry name" value="F-box_AtSKIP3-like"/>
    <property type="match status" value="1"/>
</dbReference>
<name>M1TDA5_9ROSI</name>
<sequence>MENQSEIENRDPQSTSLMIALPEGCIAAIISFTSPRDACRLACVSTTFRSAADSDTVWDSFLPPEYVSAISESECFSSSSSKKELYLRACHNPVLINGGKLSFWLDKPSGKKCYMISPEELKIVWGDTPRYYKWVSLPEARFPEVAELRMVCWFEIRCEISISLLSSMTTYVAYLVFKKALDGATGFEDSPVEVAVGLGDSDGQKRNIYLDAGSDHGSFAKKRGDGWFESELGVYVSGCDEDGELSISILETESGMWKGNLIFQGIEMRPKKE</sequence>
<reference evidence="2" key="1">
    <citation type="submission" date="2012-11" db="EMBL/GenBank/DDBJ databases">
        <title>Gene cloning of MEE family from embryogenic callus in dimocarpus longan.</title>
        <authorList>
            <person name="Lu B.G."/>
            <person name="Lai Z.X."/>
        </authorList>
    </citation>
    <scope>NUCLEOTIDE SEQUENCE</scope>
    <source>
        <tissue evidence="2">Embryogenic callus</tissue>
    </source>
</reference>
<evidence type="ECO:0000313" key="2">
    <source>
        <dbReference type="EMBL" id="AGG38119.1"/>
    </source>
</evidence>
<protein>
    <submittedName>
        <fullName evidence="2">Maternal effect embryo arrest 66 protein</fullName>
    </submittedName>
</protein>
<dbReference type="SUPFAM" id="SSF81383">
    <property type="entry name" value="F-box domain"/>
    <property type="match status" value="1"/>
</dbReference>
<evidence type="ECO:0000259" key="1">
    <source>
        <dbReference type="PROSITE" id="PS50181"/>
    </source>
</evidence>
<dbReference type="PROSITE" id="PS50181">
    <property type="entry name" value="FBOX"/>
    <property type="match status" value="1"/>
</dbReference>
<proteinExistence type="evidence at transcript level"/>
<feature type="domain" description="F-box" evidence="1">
    <location>
        <begin position="15"/>
        <end position="61"/>
    </location>
</feature>
<dbReference type="PANTHER" id="PTHR32278:SF143">
    <property type="entry name" value="F-BOX PROTEIN PP2-B1"/>
    <property type="match status" value="1"/>
</dbReference>
<dbReference type="SMART" id="SM00256">
    <property type="entry name" value="FBOX"/>
    <property type="match status" value="1"/>
</dbReference>
<dbReference type="PANTHER" id="PTHR32278">
    <property type="entry name" value="F-BOX DOMAIN-CONTAINING PROTEIN"/>
    <property type="match status" value="1"/>
</dbReference>
<dbReference type="Pfam" id="PF14299">
    <property type="entry name" value="PP2"/>
    <property type="match status" value="1"/>
</dbReference>
<accession>M1TDA5</accession>
<dbReference type="InterPro" id="IPR025886">
    <property type="entry name" value="PP2-like"/>
</dbReference>
<dbReference type="Pfam" id="PF12937">
    <property type="entry name" value="F-box-like"/>
    <property type="match status" value="1"/>
</dbReference>
<dbReference type="InterPro" id="IPR036047">
    <property type="entry name" value="F-box-like_dom_sf"/>
</dbReference>
<dbReference type="AlphaFoldDB" id="M1TDA5"/>
<dbReference type="EMBL" id="KC175438">
    <property type="protein sequence ID" value="AGG38119.1"/>
    <property type="molecule type" value="mRNA"/>
</dbReference>
<dbReference type="InterPro" id="IPR001810">
    <property type="entry name" value="F-box_dom"/>
</dbReference>
<dbReference type="Gene3D" id="1.20.1280.50">
    <property type="match status" value="1"/>
</dbReference>